<dbReference type="Gene3D" id="3.40.50.10210">
    <property type="match status" value="1"/>
</dbReference>
<evidence type="ECO:0000256" key="6">
    <source>
        <dbReference type="ARBA" id="ARBA00022676"/>
    </source>
</evidence>
<dbReference type="Gene3D" id="1.10.1610.10">
    <property type="match status" value="1"/>
</dbReference>
<dbReference type="PANTHER" id="PTHR43463">
    <property type="entry name" value="NICOTINATE-NUCLEOTIDE--DIMETHYLBENZIMIDAZOLE PHOSPHORIBOSYLTRANSFERASE"/>
    <property type="match status" value="1"/>
</dbReference>
<dbReference type="InterPro" id="IPR003200">
    <property type="entry name" value="Nict_dMeBzImd_PRibTrfase"/>
</dbReference>
<dbReference type="CDD" id="cd02439">
    <property type="entry name" value="DMB-PRT_CobT"/>
    <property type="match status" value="1"/>
</dbReference>
<comment type="catalytic activity">
    <reaction evidence="9">
        <text>5,6-dimethylbenzimidazole + nicotinate beta-D-ribonucleotide = alpha-ribazole 5'-phosphate + nicotinate + H(+)</text>
        <dbReference type="Rhea" id="RHEA:11196"/>
        <dbReference type="ChEBI" id="CHEBI:15378"/>
        <dbReference type="ChEBI" id="CHEBI:15890"/>
        <dbReference type="ChEBI" id="CHEBI:32544"/>
        <dbReference type="ChEBI" id="CHEBI:57502"/>
        <dbReference type="ChEBI" id="CHEBI:57918"/>
        <dbReference type="EC" id="2.4.2.21"/>
    </reaction>
</comment>
<dbReference type="Pfam" id="PF02277">
    <property type="entry name" value="DBI_PRT"/>
    <property type="match status" value="1"/>
</dbReference>
<evidence type="ECO:0000256" key="7">
    <source>
        <dbReference type="ARBA" id="ARBA00022679"/>
    </source>
</evidence>
<evidence type="ECO:0000256" key="3">
    <source>
        <dbReference type="ARBA" id="ARBA00011991"/>
    </source>
</evidence>
<accession>A0ABY6MRE4</accession>
<dbReference type="GO" id="GO:0016757">
    <property type="term" value="F:glycosyltransferase activity"/>
    <property type="evidence" value="ECO:0007669"/>
    <property type="project" value="UniProtKB-KW"/>
</dbReference>
<proteinExistence type="inferred from homology"/>
<name>A0ABY6MRE4_9BURK</name>
<sequence length="356" mass="36922">MPQPVSPFSMSLNRTLIAPTFHPPLEHALRHTLARRAESGGGLGALEPLAVRLGLIRNSLKPRLHDPQLLVFAADHGLAVDGLCFPGRPTTAQQVQGLLARRVPLAVFAQLHGWALTVVDSGLADLVPRQGPLLARKIAHGTRNCRVGSAMTFEQAQSAIRAGMEIAEGLPGNVVACAGHGVGSDESAMVLLALLAGLPSAELAAASAGEDPAFAEHRRRLVDSVLARHGGISDPVEALAAAGGYEIAMMVGAMLVAASRRSLVVIDGLPACAALRVAAMIASPVTDYCAFARSHTRPGLSLALRHFQATALMDLGLDSADGTGAVLAWPLLRGAAALLTEVAEGEQEVAAPRARC</sequence>
<evidence type="ECO:0000256" key="1">
    <source>
        <dbReference type="ARBA" id="ARBA00005049"/>
    </source>
</evidence>
<keyword evidence="11" id="KW-1185">Reference proteome</keyword>
<organism evidence="10 11">
    <name type="scientific">Caldimonas aquatica</name>
    <dbReference type="NCBI Taxonomy" id="376175"/>
    <lineage>
        <taxon>Bacteria</taxon>
        <taxon>Pseudomonadati</taxon>
        <taxon>Pseudomonadota</taxon>
        <taxon>Betaproteobacteria</taxon>
        <taxon>Burkholderiales</taxon>
        <taxon>Sphaerotilaceae</taxon>
        <taxon>Caldimonas</taxon>
    </lineage>
</organism>
<comment type="similarity">
    <text evidence="2">Belongs to the CobT family.</text>
</comment>
<evidence type="ECO:0000256" key="4">
    <source>
        <dbReference type="ARBA" id="ARBA00015486"/>
    </source>
</evidence>
<evidence type="ECO:0000256" key="9">
    <source>
        <dbReference type="ARBA" id="ARBA00047340"/>
    </source>
</evidence>
<keyword evidence="6 10" id="KW-0328">Glycosyltransferase</keyword>
<dbReference type="Proteomes" id="UP001163266">
    <property type="component" value="Chromosome"/>
</dbReference>
<evidence type="ECO:0000256" key="8">
    <source>
        <dbReference type="ARBA" id="ARBA00030686"/>
    </source>
</evidence>
<reference evidence="10" key="1">
    <citation type="submission" date="2022-10" db="EMBL/GenBank/DDBJ databases">
        <title>Complete genome sequence of Schlegelella aquatica LMG 23380.</title>
        <authorList>
            <person name="Musilova J."/>
            <person name="Kourilova X."/>
            <person name="Bezdicek M."/>
            <person name="Hermankova K."/>
            <person name="Obruca S."/>
            <person name="Sedlar K."/>
        </authorList>
    </citation>
    <scope>NUCLEOTIDE SEQUENCE</scope>
    <source>
        <strain evidence="10">LMG 23380</strain>
    </source>
</reference>
<dbReference type="RefSeq" id="WP_264892156.1">
    <property type="nucleotide sequence ID" value="NZ_CP110257.1"/>
</dbReference>
<gene>
    <name evidence="10" type="ORF">OMP39_13065</name>
</gene>
<evidence type="ECO:0000313" key="10">
    <source>
        <dbReference type="EMBL" id="UZD54575.1"/>
    </source>
</evidence>
<dbReference type="SUPFAM" id="SSF52733">
    <property type="entry name" value="Nicotinate mononucleotide:5,6-dimethylbenzimidazole phosphoribosyltransferase (CobT)"/>
    <property type="match status" value="1"/>
</dbReference>
<dbReference type="EMBL" id="CP110257">
    <property type="protein sequence ID" value="UZD54575.1"/>
    <property type="molecule type" value="Genomic_DNA"/>
</dbReference>
<evidence type="ECO:0000256" key="2">
    <source>
        <dbReference type="ARBA" id="ARBA00007110"/>
    </source>
</evidence>
<dbReference type="EC" id="2.4.2.21" evidence="3"/>
<keyword evidence="7" id="KW-0808">Transferase</keyword>
<keyword evidence="5" id="KW-0169">Cobalamin biosynthesis</keyword>
<evidence type="ECO:0000313" key="11">
    <source>
        <dbReference type="Proteomes" id="UP001163266"/>
    </source>
</evidence>
<dbReference type="InterPro" id="IPR036087">
    <property type="entry name" value="Nict_dMeBzImd_PRibTrfase_sf"/>
</dbReference>
<evidence type="ECO:0000256" key="5">
    <source>
        <dbReference type="ARBA" id="ARBA00022573"/>
    </source>
</evidence>
<protein>
    <recommendedName>
        <fullName evidence="4">Nicotinate-nucleotide--dimethylbenzimidazole phosphoribosyltransferase</fullName>
        <ecNumber evidence="3">2.4.2.21</ecNumber>
    </recommendedName>
    <alternativeName>
        <fullName evidence="8">N(1)-alpha-phosphoribosyltransferase</fullName>
    </alternativeName>
</protein>
<dbReference type="PANTHER" id="PTHR43463:SF1">
    <property type="entry name" value="NICOTINATE-NUCLEOTIDE--DIMETHYLBENZIMIDAZOLE PHOSPHORIBOSYLTRANSFERASE"/>
    <property type="match status" value="1"/>
</dbReference>
<dbReference type="InterPro" id="IPR023195">
    <property type="entry name" value="Nict_dMeBzImd_PRibTrfase_N"/>
</dbReference>
<comment type="pathway">
    <text evidence="1">Nucleoside biosynthesis; alpha-ribazole biosynthesis; alpha-ribazole from 5,6-dimethylbenzimidazole: step 1/2.</text>
</comment>